<dbReference type="EMBL" id="LAZR01004928">
    <property type="protein sequence ID" value="KKN04381.1"/>
    <property type="molecule type" value="Genomic_DNA"/>
</dbReference>
<name>A0A0F9PTK0_9ZZZZ</name>
<sequence length="30" mass="3245">MIALDEIDHKLIQSLARDATQSAGALGRHL</sequence>
<dbReference type="AlphaFoldDB" id="A0A0F9PTK0"/>
<organism evidence="1">
    <name type="scientific">marine sediment metagenome</name>
    <dbReference type="NCBI Taxonomy" id="412755"/>
    <lineage>
        <taxon>unclassified sequences</taxon>
        <taxon>metagenomes</taxon>
        <taxon>ecological metagenomes</taxon>
    </lineage>
</organism>
<reference evidence="1" key="1">
    <citation type="journal article" date="2015" name="Nature">
        <title>Complex archaea that bridge the gap between prokaryotes and eukaryotes.</title>
        <authorList>
            <person name="Spang A."/>
            <person name="Saw J.H."/>
            <person name="Jorgensen S.L."/>
            <person name="Zaremba-Niedzwiedzka K."/>
            <person name="Martijn J."/>
            <person name="Lind A.E."/>
            <person name="van Eijk R."/>
            <person name="Schleper C."/>
            <person name="Guy L."/>
            <person name="Ettema T.J."/>
        </authorList>
    </citation>
    <scope>NUCLEOTIDE SEQUENCE</scope>
</reference>
<evidence type="ECO:0008006" key="2">
    <source>
        <dbReference type="Google" id="ProtNLM"/>
    </source>
</evidence>
<feature type="non-terminal residue" evidence="1">
    <location>
        <position position="30"/>
    </location>
</feature>
<gene>
    <name evidence="1" type="ORF">LCGC14_1098090</name>
</gene>
<proteinExistence type="predicted"/>
<protein>
    <recommendedName>
        <fullName evidence="2">HTH asnC-type domain-containing protein</fullName>
    </recommendedName>
</protein>
<evidence type="ECO:0000313" key="1">
    <source>
        <dbReference type="EMBL" id="KKN04381.1"/>
    </source>
</evidence>
<comment type="caution">
    <text evidence="1">The sequence shown here is derived from an EMBL/GenBank/DDBJ whole genome shotgun (WGS) entry which is preliminary data.</text>
</comment>
<accession>A0A0F9PTK0</accession>